<dbReference type="Pfam" id="PF14114">
    <property type="entry name" value="DUF4286"/>
    <property type="match status" value="1"/>
</dbReference>
<accession>A0ABM7Q428</accession>
<gene>
    <name evidence="1" type="ORF">LYSCAS_10420</name>
</gene>
<keyword evidence="2" id="KW-1185">Reference proteome</keyword>
<dbReference type="InterPro" id="IPR025563">
    <property type="entry name" value="DUF4286"/>
</dbReference>
<reference evidence="1 2" key="1">
    <citation type="submission" date="2021-03" db="EMBL/GenBank/DDBJ databases">
        <title>Complete Genome Sequences of Two Lysobacter Strains Isolated from Sea Water (Lysobacter caseinilyticus) and Soil (Lysobacter helvus) in South Korea.</title>
        <authorList>
            <person name="Watanabe Y."/>
            <person name="Arakawa K."/>
        </authorList>
    </citation>
    <scope>NUCLEOTIDE SEQUENCE [LARGE SCALE GENOMIC DNA]</scope>
    <source>
        <strain evidence="1 2">KVB24</strain>
    </source>
</reference>
<organism evidence="1 2">
    <name type="scientific">Noviluteimonas caseinilytica</name>
    <dbReference type="NCBI Taxonomy" id="2675101"/>
    <lineage>
        <taxon>Bacteria</taxon>
        <taxon>Pseudomonadati</taxon>
        <taxon>Pseudomonadota</taxon>
        <taxon>Gammaproteobacteria</taxon>
        <taxon>Lysobacterales</taxon>
        <taxon>Lysobacteraceae</taxon>
        <taxon>Noviluteimonas</taxon>
    </lineage>
</organism>
<dbReference type="EMBL" id="AP024545">
    <property type="protein sequence ID" value="BCT92018.1"/>
    <property type="molecule type" value="Genomic_DNA"/>
</dbReference>
<dbReference type="RefSeq" id="WP_213436412.1">
    <property type="nucleotide sequence ID" value="NZ_AP024545.1"/>
</dbReference>
<evidence type="ECO:0000313" key="2">
    <source>
        <dbReference type="Proteomes" id="UP000681317"/>
    </source>
</evidence>
<proteinExistence type="predicted"/>
<sequence length="102" mass="11508">MVVYEVNLEFDVAIAAAYRAWLEEHITEMLALPGFVSAQVHEVVDPLPTAGRQGLCVRYQVADLGALETYQREHAPRLRADGLQRFGDEGVRTRRRVLRDAS</sequence>
<name>A0ABM7Q428_9GAMM</name>
<evidence type="ECO:0008006" key="3">
    <source>
        <dbReference type="Google" id="ProtNLM"/>
    </source>
</evidence>
<evidence type="ECO:0000313" key="1">
    <source>
        <dbReference type="EMBL" id="BCT92018.1"/>
    </source>
</evidence>
<dbReference type="Proteomes" id="UP000681317">
    <property type="component" value="Chromosome"/>
</dbReference>
<protein>
    <recommendedName>
        <fullName evidence="3">DUF4286 family protein</fullName>
    </recommendedName>
</protein>